<evidence type="ECO:0000313" key="2">
    <source>
        <dbReference type="EMBL" id="KAB2631115.1"/>
    </source>
</evidence>
<feature type="region of interest" description="Disordered" evidence="1">
    <location>
        <begin position="46"/>
        <end position="87"/>
    </location>
</feature>
<keyword evidence="3" id="KW-1185">Reference proteome</keyword>
<reference evidence="2 3" key="3">
    <citation type="submission" date="2019-11" db="EMBL/GenBank/DDBJ databases">
        <title>A de novo genome assembly of a pear dwarfing rootstock.</title>
        <authorList>
            <person name="Wang F."/>
            <person name="Wang J."/>
            <person name="Li S."/>
            <person name="Zhang Y."/>
            <person name="Fang M."/>
            <person name="Ma L."/>
            <person name="Zhao Y."/>
            <person name="Jiang S."/>
        </authorList>
    </citation>
    <scope>NUCLEOTIDE SEQUENCE [LARGE SCALE GENOMIC DNA]</scope>
    <source>
        <strain evidence="2">S2</strain>
        <tissue evidence="2">Leaf</tissue>
    </source>
</reference>
<sequence length="87" mass="9742">MAKECYLHLDVKSKLHLESMLEWVVAATIEKTRGYVENLHLQSISSFGTSPHRTSERHHRISSSSSFPVSEISQSDLRGIASGPPQH</sequence>
<organism evidence="2 3">
    <name type="scientific">Pyrus ussuriensis x Pyrus communis</name>
    <dbReference type="NCBI Taxonomy" id="2448454"/>
    <lineage>
        <taxon>Eukaryota</taxon>
        <taxon>Viridiplantae</taxon>
        <taxon>Streptophyta</taxon>
        <taxon>Embryophyta</taxon>
        <taxon>Tracheophyta</taxon>
        <taxon>Spermatophyta</taxon>
        <taxon>Magnoliopsida</taxon>
        <taxon>eudicotyledons</taxon>
        <taxon>Gunneridae</taxon>
        <taxon>Pentapetalae</taxon>
        <taxon>rosids</taxon>
        <taxon>fabids</taxon>
        <taxon>Rosales</taxon>
        <taxon>Rosaceae</taxon>
        <taxon>Amygdaloideae</taxon>
        <taxon>Maleae</taxon>
        <taxon>Pyrus</taxon>
    </lineage>
</organism>
<dbReference type="Proteomes" id="UP000327157">
    <property type="component" value="Chromosome 12"/>
</dbReference>
<protein>
    <submittedName>
        <fullName evidence="2">Uncharacterized protein</fullName>
    </submittedName>
</protein>
<evidence type="ECO:0000313" key="3">
    <source>
        <dbReference type="Proteomes" id="UP000327157"/>
    </source>
</evidence>
<reference evidence="3" key="2">
    <citation type="submission" date="2019-10" db="EMBL/GenBank/DDBJ databases">
        <title>A de novo genome assembly of a pear dwarfing rootstock.</title>
        <authorList>
            <person name="Wang F."/>
            <person name="Wang J."/>
            <person name="Li S."/>
            <person name="Zhang Y."/>
            <person name="Fang M."/>
            <person name="Ma L."/>
            <person name="Zhao Y."/>
            <person name="Jiang S."/>
        </authorList>
    </citation>
    <scope>NUCLEOTIDE SEQUENCE [LARGE SCALE GENOMIC DNA]</scope>
</reference>
<comment type="caution">
    <text evidence="2">The sequence shown here is derived from an EMBL/GenBank/DDBJ whole genome shotgun (WGS) entry which is preliminary data.</text>
</comment>
<dbReference type="EMBL" id="SMOL01000143">
    <property type="protein sequence ID" value="KAB2631115.1"/>
    <property type="molecule type" value="Genomic_DNA"/>
</dbReference>
<reference evidence="2 3" key="1">
    <citation type="submission" date="2019-09" db="EMBL/GenBank/DDBJ databases">
        <authorList>
            <person name="Ou C."/>
        </authorList>
    </citation>
    <scope>NUCLEOTIDE SEQUENCE [LARGE SCALE GENOMIC DNA]</scope>
    <source>
        <strain evidence="2">S2</strain>
        <tissue evidence="2">Leaf</tissue>
    </source>
</reference>
<gene>
    <name evidence="2" type="ORF">D8674_008634</name>
</gene>
<proteinExistence type="predicted"/>
<feature type="compositionally biased region" description="Low complexity" evidence="1">
    <location>
        <begin position="62"/>
        <end position="75"/>
    </location>
</feature>
<evidence type="ECO:0000256" key="1">
    <source>
        <dbReference type="SAM" id="MobiDB-lite"/>
    </source>
</evidence>
<dbReference type="AlphaFoldDB" id="A0A5N5HTC6"/>
<accession>A0A5N5HTC6</accession>
<name>A0A5N5HTC6_9ROSA</name>